<keyword evidence="3" id="KW-0963">Cytoplasm</keyword>
<dbReference type="KEGG" id="mis:MICPUN_64118"/>
<evidence type="ECO:0000256" key="2">
    <source>
        <dbReference type="ARBA" id="ARBA00014223"/>
    </source>
</evidence>
<evidence type="ECO:0000256" key="5">
    <source>
        <dbReference type="ARBA" id="ARBA00022737"/>
    </source>
</evidence>
<accession>C1EH65</accession>
<feature type="region of interest" description="Disordered" evidence="6">
    <location>
        <begin position="83"/>
        <end position="110"/>
    </location>
</feature>
<dbReference type="AlphaFoldDB" id="C1EH65"/>
<evidence type="ECO:0000313" key="7">
    <source>
        <dbReference type="EMBL" id="ACO67453.1"/>
    </source>
</evidence>
<dbReference type="GO" id="GO:0005930">
    <property type="term" value="C:axoneme"/>
    <property type="evidence" value="ECO:0007669"/>
    <property type="project" value="UniProtKB-SubCell"/>
</dbReference>
<sequence>MARVRSLITREKKIPGNSRGRTISQVDFGYENLHYALDLFIRTGKQLQVNCSEKSTQQFSALLPCPRTIPRLRLQARRCVPHPTDNSTILSDDTADRDPATPHARPQVPPSGVPLDYNYLDVKTVAGFLDVTPFDGVVKHGDRSKLPKGAKLNACGVRLANNKLTSLAGLDEFLERVLDDPGELRWLDVSGNKLTKVESLLLSYPKLSCVYFHGNQVRRSDEFETLGELPELRKFTAFGNPCEQSDKNYRYAVAASLPLVRSLDFTGITRKDREDIHLWDKRRGGKR</sequence>
<dbReference type="STRING" id="296587.C1EH65"/>
<dbReference type="SUPFAM" id="SSF52058">
    <property type="entry name" value="L domain-like"/>
    <property type="match status" value="1"/>
</dbReference>
<dbReference type="InterPro" id="IPR032675">
    <property type="entry name" value="LRR_dom_sf"/>
</dbReference>
<dbReference type="PROSITE" id="PS51450">
    <property type="entry name" value="LRR"/>
    <property type="match status" value="1"/>
</dbReference>
<dbReference type="EMBL" id="CP001332">
    <property type="protein sequence ID" value="ACO67453.1"/>
    <property type="molecule type" value="Genomic_DNA"/>
</dbReference>
<proteinExistence type="predicted"/>
<evidence type="ECO:0000256" key="3">
    <source>
        <dbReference type="ARBA" id="ARBA00022490"/>
    </source>
</evidence>
<gene>
    <name evidence="7" type="ORF">MICPUN_64118</name>
</gene>
<dbReference type="eggNOG" id="KOG1644">
    <property type="taxonomic scope" value="Eukaryota"/>
</dbReference>
<dbReference type="PANTHER" id="PTHR46545">
    <property type="entry name" value="LEUCINE-RICH REPEAT-CONTAINING PROTEIN 51"/>
    <property type="match status" value="1"/>
</dbReference>
<dbReference type="InParanoid" id="C1EH65"/>
<keyword evidence="5" id="KW-0677">Repeat</keyword>
<organism evidence="7 8">
    <name type="scientific">Micromonas commoda (strain RCC299 / NOUM17 / CCMP2709)</name>
    <name type="common">Picoplanktonic green alga</name>
    <dbReference type="NCBI Taxonomy" id="296587"/>
    <lineage>
        <taxon>Eukaryota</taxon>
        <taxon>Viridiplantae</taxon>
        <taxon>Chlorophyta</taxon>
        <taxon>Mamiellophyceae</taxon>
        <taxon>Mamiellales</taxon>
        <taxon>Mamiellaceae</taxon>
        <taxon>Micromonas</taxon>
    </lineage>
</organism>
<keyword evidence="4" id="KW-0433">Leucine-rich repeat</keyword>
<dbReference type="Pfam" id="PF14580">
    <property type="entry name" value="LRR_9"/>
    <property type="match status" value="1"/>
</dbReference>
<dbReference type="OrthoDB" id="676979at2759"/>
<dbReference type="PANTHER" id="PTHR46545:SF1">
    <property type="entry name" value="LEUCINE-RICH REPEAT-CONTAINING PROTEIN 51"/>
    <property type="match status" value="1"/>
</dbReference>
<protein>
    <recommendedName>
        <fullName evidence="2">Leucine-rich repeat-containing protein 51</fullName>
    </recommendedName>
</protein>
<evidence type="ECO:0000256" key="6">
    <source>
        <dbReference type="SAM" id="MobiDB-lite"/>
    </source>
</evidence>
<dbReference type="RefSeq" id="XP_002506195.1">
    <property type="nucleotide sequence ID" value="XM_002506149.1"/>
</dbReference>
<comment type="subcellular location">
    <subcellularLocation>
        <location evidence="1">Cytoplasm</location>
        <location evidence="1">Cytoskeleton</location>
        <location evidence="1">Cilium axoneme</location>
    </subcellularLocation>
</comment>
<evidence type="ECO:0000256" key="1">
    <source>
        <dbReference type="ARBA" id="ARBA00004430"/>
    </source>
</evidence>
<name>C1EH65_MICCC</name>
<dbReference type="GeneID" id="8248915"/>
<dbReference type="Proteomes" id="UP000002009">
    <property type="component" value="Chromosome 14"/>
</dbReference>
<evidence type="ECO:0000256" key="4">
    <source>
        <dbReference type="ARBA" id="ARBA00022614"/>
    </source>
</evidence>
<evidence type="ECO:0000313" key="8">
    <source>
        <dbReference type="Proteomes" id="UP000002009"/>
    </source>
</evidence>
<dbReference type="Gene3D" id="3.80.10.10">
    <property type="entry name" value="Ribonuclease Inhibitor"/>
    <property type="match status" value="1"/>
</dbReference>
<reference evidence="7 8" key="1">
    <citation type="journal article" date="2009" name="Science">
        <title>Green evolution and dynamic adaptations revealed by genomes of the marine picoeukaryotes Micromonas.</title>
        <authorList>
            <person name="Worden A.Z."/>
            <person name="Lee J.H."/>
            <person name="Mock T."/>
            <person name="Rouze P."/>
            <person name="Simmons M.P."/>
            <person name="Aerts A.L."/>
            <person name="Allen A.E."/>
            <person name="Cuvelier M.L."/>
            <person name="Derelle E."/>
            <person name="Everett M.V."/>
            <person name="Foulon E."/>
            <person name="Grimwood J."/>
            <person name="Gundlach H."/>
            <person name="Henrissat B."/>
            <person name="Napoli C."/>
            <person name="McDonald S.M."/>
            <person name="Parker M.S."/>
            <person name="Rombauts S."/>
            <person name="Salamov A."/>
            <person name="Von Dassow P."/>
            <person name="Badger J.H."/>
            <person name="Coutinho P.M."/>
            <person name="Demir E."/>
            <person name="Dubchak I."/>
            <person name="Gentemann C."/>
            <person name="Eikrem W."/>
            <person name="Gready J.E."/>
            <person name="John U."/>
            <person name="Lanier W."/>
            <person name="Lindquist E.A."/>
            <person name="Lucas S."/>
            <person name="Mayer K.F."/>
            <person name="Moreau H."/>
            <person name="Not F."/>
            <person name="Otillar R."/>
            <person name="Panaud O."/>
            <person name="Pangilinan J."/>
            <person name="Paulsen I."/>
            <person name="Piegu B."/>
            <person name="Poliakov A."/>
            <person name="Robbens S."/>
            <person name="Schmutz J."/>
            <person name="Toulza E."/>
            <person name="Wyss T."/>
            <person name="Zelensky A."/>
            <person name="Zhou K."/>
            <person name="Armbrust E.V."/>
            <person name="Bhattacharya D."/>
            <person name="Goodenough U.W."/>
            <person name="Van de Peer Y."/>
            <person name="Grigoriev I.V."/>
        </authorList>
    </citation>
    <scope>NUCLEOTIDE SEQUENCE [LARGE SCALE GENOMIC DNA]</scope>
    <source>
        <strain evidence="8">RCC299 / NOUM17</strain>
    </source>
</reference>
<dbReference type="InterPro" id="IPR001611">
    <property type="entry name" value="Leu-rich_rpt"/>
</dbReference>
<keyword evidence="8" id="KW-1185">Reference proteome</keyword>